<reference evidence="1 2" key="1">
    <citation type="submission" date="2019-03" db="EMBL/GenBank/DDBJ databases">
        <title>Genomic Encyclopedia of Type Strains, Phase IV (KMG-IV): sequencing the most valuable type-strain genomes for metagenomic binning, comparative biology and taxonomic classification.</title>
        <authorList>
            <person name="Goeker M."/>
        </authorList>
    </citation>
    <scope>NUCLEOTIDE SEQUENCE [LARGE SCALE GENOMIC DNA]</scope>
    <source>
        <strain evidence="1 2">DSM 102940</strain>
    </source>
</reference>
<name>A0A4R2KF47_9FIRM</name>
<dbReference type="RefSeq" id="WP_165916356.1">
    <property type="nucleotide sequence ID" value="NZ_SLWV01000018.1"/>
</dbReference>
<protein>
    <submittedName>
        <fullName evidence="1">Uncharacterized protein</fullName>
    </submittedName>
</protein>
<dbReference type="EMBL" id="SLWV01000018">
    <property type="protein sequence ID" value="TCO72291.1"/>
    <property type="molecule type" value="Genomic_DNA"/>
</dbReference>
<evidence type="ECO:0000313" key="2">
    <source>
        <dbReference type="Proteomes" id="UP000294919"/>
    </source>
</evidence>
<dbReference type="AlphaFoldDB" id="A0A4R2KF47"/>
<comment type="caution">
    <text evidence="1">The sequence shown here is derived from an EMBL/GenBank/DDBJ whole genome shotgun (WGS) entry which is preliminary data.</text>
</comment>
<dbReference type="Proteomes" id="UP000294919">
    <property type="component" value="Unassembled WGS sequence"/>
</dbReference>
<keyword evidence="2" id="KW-1185">Reference proteome</keyword>
<proteinExistence type="predicted"/>
<organism evidence="1 2">
    <name type="scientific">Marinisporobacter balticus</name>
    <dbReference type="NCBI Taxonomy" id="2018667"/>
    <lineage>
        <taxon>Bacteria</taxon>
        <taxon>Bacillati</taxon>
        <taxon>Bacillota</taxon>
        <taxon>Clostridia</taxon>
        <taxon>Peptostreptococcales</taxon>
        <taxon>Thermotaleaceae</taxon>
        <taxon>Marinisporobacter</taxon>
    </lineage>
</organism>
<evidence type="ECO:0000313" key="1">
    <source>
        <dbReference type="EMBL" id="TCO72291.1"/>
    </source>
</evidence>
<accession>A0A4R2KF47</accession>
<sequence length="50" mass="5957">MKKKIIFKDTDDYFLKMNKEVGIFTDDVGKSLYYKVKKTFGEDYIVIKIV</sequence>
<gene>
    <name evidence="1" type="ORF">EV214_11842</name>
</gene>